<name>A0A4V5PCH0_9SPHI</name>
<keyword evidence="2" id="KW-0732">Signal</keyword>
<accession>A0A4V5PCH0</accession>
<dbReference type="EMBL" id="SWDX01000005">
    <property type="protein sequence ID" value="TKC60246.1"/>
    <property type="molecule type" value="Genomic_DNA"/>
</dbReference>
<reference evidence="4 6" key="2">
    <citation type="submission" date="2019-04" db="EMBL/GenBank/DDBJ databases">
        <title>Pedobacter sp. RP-1-16 sp. nov., isolated from Arctic soil.</title>
        <authorList>
            <person name="Dahal R.H."/>
            <person name="Kim D.-U."/>
        </authorList>
    </citation>
    <scope>NUCLEOTIDE SEQUENCE [LARGE SCALE GENOMIC DNA]</scope>
    <source>
        <strain evidence="4 6">RP-1-16</strain>
    </source>
</reference>
<evidence type="ECO:0000256" key="2">
    <source>
        <dbReference type="SAM" id="SignalP"/>
    </source>
</evidence>
<feature type="chain" id="PRO_5040598529" evidence="2">
    <location>
        <begin position="25"/>
        <end position="82"/>
    </location>
</feature>
<feature type="transmembrane region" description="Helical" evidence="1">
    <location>
        <begin position="50"/>
        <end position="71"/>
    </location>
</feature>
<comment type="caution">
    <text evidence="4">The sequence shown here is derived from an EMBL/GenBank/DDBJ whole genome shotgun (WGS) entry which is preliminary data.</text>
</comment>
<evidence type="ECO:0000313" key="6">
    <source>
        <dbReference type="Proteomes" id="UP000309594"/>
    </source>
</evidence>
<gene>
    <name evidence="3" type="ORF">EZ444_07530</name>
    <name evidence="4" type="ORF">FBD94_15155</name>
</gene>
<dbReference type="Proteomes" id="UP000309594">
    <property type="component" value="Unassembled WGS sequence"/>
</dbReference>
<evidence type="ECO:0000313" key="5">
    <source>
        <dbReference type="Proteomes" id="UP000291117"/>
    </source>
</evidence>
<dbReference type="AlphaFoldDB" id="A0A4V5PCH0"/>
<proteinExistence type="predicted"/>
<dbReference type="RefSeq" id="WP_131608111.1">
    <property type="nucleotide sequence ID" value="NZ_SJSM01000003.1"/>
</dbReference>
<evidence type="ECO:0000313" key="4">
    <source>
        <dbReference type="EMBL" id="TKC60246.1"/>
    </source>
</evidence>
<dbReference type="EMBL" id="SJSM01000003">
    <property type="protein sequence ID" value="TCC97753.1"/>
    <property type="molecule type" value="Genomic_DNA"/>
</dbReference>
<evidence type="ECO:0000313" key="3">
    <source>
        <dbReference type="EMBL" id="TCC97753.1"/>
    </source>
</evidence>
<organism evidence="4 6">
    <name type="scientific">Pedobacter hiemivivus</name>
    <dbReference type="NCBI Taxonomy" id="2530454"/>
    <lineage>
        <taxon>Bacteria</taxon>
        <taxon>Pseudomonadati</taxon>
        <taxon>Bacteroidota</taxon>
        <taxon>Sphingobacteriia</taxon>
        <taxon>Sphingobacteriales</taxon>
        <taxon>Sphingobacteriaceae</taxon>
        <taxon>Pedobacter</taxon>
    </lineage>
</organism>
<sequence length="82" mass="8890">MKRIAFVFVFIVLSAISVSNTANAQCAMCSVNAEQSVKNGNTQGKGLNTGILYLLAIPYVLLTGIGVLWYMKFRKNTTQGIS</sequence>
<feature type="signal peptide" evidence="2">
    <location>
        <begin position="1"/>
        <end position="24"/>
    </location>
</feature>
<protein>
    <submittedName>
        <fullName evidence="4">Uncharacterized protein</fullName>
    </submittedName>
</protein>
<dbReference type="Proteomes" id="UP000291117">
    <property type="component" value="Unassembled WGS sequence"/>
</dbReference>
<evidence type="ECO:0000256" key="1">
    <source>
        <dbReference type="SAM" id="Phobius"/>
    </source>
</evidence>
<keyword evidence="1" id="KW-0812">Transmembrane</keyword>
<keyword evidence="1" id="KW-0472">Membrane</keyword>
<keyword evidence="5" id="KW-1185">Reference proteome</keyword>
<dbReference type="OrthoDB" id="678747at2"/>
<keyword evidence="1" id="KW-1133">Transmembrane helix</keyword>
<reference evidence="3 5" key="1">
    <citation type="submission" date="2019-02" db="EMBL/GenBank/DDBJ databases">
        <title>Pedobacter sp. RP-3-8 sp. nov., isolated from Arctic soil.</title>
        <authorList>
            <person name="Dahal R.H."/>
        </authorList>
    </citation>
    <scope>NUCLEOTIDE SEQUENCE [LARGE SCALE GENOMIC DNA]</scope>
    <source>
        <strain evidence="3 5">RP-3-8</strain>
    </source>
</reference>
<accession>A0A4R0NEN8</accession>